<evidence type="ECO:0000313" key="2">
    <source>
        <dbReference type="Proteomes" id="UP001054945"/>
    </source>
</evidence>
<gene>
    <name evidence="1" type="ORF">CEXT_512411</name>
</gene>
<reference evidence="1 2" key="1">
    <citation type="submission" date="2021-06" db="EMBL/GenBank/DDBJ databases">
        <title>Caerostris extrusa draft genome.</title>
        <authorList>
            <person name="Kono N."/>
            <person name="Arakawa K."/>
        </authorList>
    </citation>
    <scope>NUCLEOTIDE SEQUENCE [LARGE SCALE GENOMIC DNA]</scope>
</reference>
<dbReference type="EMBL" id="BPLR01018336">
    <property type="protein sequence ID" value="GIY98777.1"/>
    <property type="molecule type" value="Genomic_DNA"/>
</dbReference>
<dbReference type="Proteomes" id="UP001054945">
    <property type="component" value="Unassembled WGS sequence"/>
</dbReference>
<sequence>MCQLERANFKTQIWLGVIDHSTWHKKLDAAEMMEHESSVFPQVLVMDARRKENVSVGGAEHESSVFPHILVMEARRKENVSVGARETPEIFLENSENSSSIGIPFYIPSNSEVCLWIRWPTGTAEMHVIFSKVFE</sequence>
<name>A0AAV4XVJ8_CAEEX</name>
<dbReference type="AlphaFoldDB" id="A0AAV4XVJ8"/>
<protein>
    <submittedName>
        <fullName evidence="1">Uncharacterized protein</fullName>
    </submittedName>
</protein>
<evidence type="ECO:0000313" key="1">
    <source>
        <dbReference type="EMBL" id="GIY98777.1"/>
    </source>
</evidence>
<organism evidence="1 2">
    <name type="scientific">Caerostris extrusa</name>
    <name type="common">Bark spider</name>
    <name type="synonym">Caerostris bankana</name>
    <dbReference type="NCBI Taxonomy" id="172846"/>
    <lineage>
        <taxon>Eukaryota</taxon>
        <taxon>Metazoa</taxon>
        <taxon>Ecdysozoa</taxon>
        <taxon>Arthropoda</taxon>
        <taxon>Chelicerata</taxon>
        <taxon>Arachnida</taxon>
        <taxon>Araneae</taxon>
        <taxon>Araneomorphae</taxon>
        <taxon>Entelegynae</taxon>
        <taxon>Araneoidea</taxon>
        <taxon>Araneidae</taxon>
        <taxon>Caerostris</taxon>
    </lineage>
</organism>
<proteinExistence type="predicted"/>
<accession>A0AAV4XVJ8</accession>
<keyword evidence="2" id="KW-1185">Reference proteome</keyword>
<comment type="caution">
    <text evidence="1">The sequence shown here is derived from an EMBL/GenBank/DDBJ whole genome shotgun (WGS) entry which is preliminary data.</text>
</comment>